<dbReference type="InterPro" id="IPR029058">
    <property type="entry name" value="AB_hydrolase_fold"/>
</dbReference>
<organism evidence="2">
    <name type="scientific">Aspergillus flavus</name>
    <dbReference type="NCBI Taxonomy" id="5059"/>
    <lineage>
        <taxon>Eukaryota</taxon>
        <taxon>Fungi</taxon>
        <taxon>Dikarya</taxon>
        <taxon>Ascomycota</taxon>
        <taxon>Pezizomycotina</taxon>
        <taxon>Eurotiomycetes</taxon>
        <taxon>Eurotiomycetidae</taxon>
        <taxon>Eurotiales</taxon>
        <taxon>Aspergillaceae</taxon>
        <taxon>Aspergillus</taxon>
        <taxon>Aspergillus subgen. Circumdati</taxon>
    </lineage>
</organism>
<dbReference type="EMBL" id="ML734643">
    <property type="protein sequence ID" value="KAB8243444.1"/>
    <property type="molecule type" value="Genomic_DNA"/>
</dbReference>
<keyword evidence="2" id="KW-0378">Hydrolase</keyword>
<evidence type="ECO:0000259" key="1">
    <source>
        <dbReference type="Pfam" id="PF12697"/>
    </source>
</evidence>
<dbReference type="Gene3D" id="3.40.50.1820">
    <property type="entry name" value="alpha/beta hydrolase"/>
    <property type="match status" value="1"/>
</dbReference>
<name>A0A5N6GPI5_ASPFL</name>
<dbReference type="GO" id="GO:0016787">
    <property type="term" value="F:hydrolase activity"/>
    <property type="evidence" value="ECO:0007669"/>
    <property type="project" value="UniProtKB-KW"/>
</dbReference>
<protein>
    <submittedName>
        <fullName evidence="2">Alpha/Beta hydrolase protein</fullName>
    </submittedName>
</protein>
<proteinExistence type="predicted"/>
<gene>
    <name evidence="2" type="ORF">BDV35DRAFT_395888</name>
</gene>
<sequence length="443" mass="49137">MYAFENRSWDSLPDAISSSVKTLNHALNDDAQWQAFIRTDAISEPVIFGIRSSATDDAVLVTVGPGSSTVVSCGSSSRCDFVLVAEPSHWEEFFSAHPRAPYTSFVGIQLHSMNTNQGGAEIRGNRTKYAQFAHLTSHLLEMIRKGIHGPLSQETHTVIDEDHITGKYVYINTPVWGKSKVFYEFSGEGPQEIMFLHTAGSDSRQYHAVMNDPTMRRKCKMIAFDLPAHGRSFPGENHIPGNYTNTEDAYVGAVREMVKVLKLNKPIICGASMAGQVCIAVAIRAEEVGAGGTIPLQACDYLAMERHFDDKSPFINQSLFNPNWIYGVMAPSAPLANKKLIWHLYSGQAYGIFHGDLDFYLGGFDARSRLSQIDVKKCPVYFLTGEFDWGTTPDMSHATAVKIKGAEFKRMHGLGHFPATENPSIFIPYLLDAISWIQKTRAL</sequence>
<reference evidence="2" key="1">
    <citation type="submission" date="2019-04" db="EMBL/GenBank/DDBJ databases">
        <title>Friends and foes A comparative genomics study of 23 Aspergillus species from section Flavi.</title>
        <authorList>
            <consortium name="DOE Joint Genome Institute"/>
            <person name="Kjaerbolling I."/>
            <person name="Vesth T."/>
            <person name="Frisvad J.C."/>
            <person name="Nybo J.L."/>
            <person name="Theobald S."/>
            <person name="Kildgaard S."/>
            <person name="Isbrandt T."/>
            <person name="Kuo A."/>
            <person name="Sato A."/>
            <person name="Lyhne E.K."/>
            <person name="Kogle M.E."/>
            <person name="Wiebenga A."/>
            <person name="Kun R.S."/>
            <person name="Lubbers R.J."/>
            <person name="Makela M.R."/>
            <person name="Barry K."/>
            <person name="Chovatia M."/>
            <person name="Clum A."/>
            <person name="Daum C."/>
            <person name="Haridas S."/>
            <person name="He G."/>
            <person name="LaButti K."/>
            <person name="Lipzen A."/>
            <person name="Mondo S."/>
            <person name="Riley R."/>
            <person name="Salamov A."/>
            <person name="Simmons B.A."/>
            <person name="Magnuson J.K."/>
            <person name="Henrissat B."/>
            <person name="Mortensen U.H."/>
            <person name="Larsen T.O."/>
            <person name="Devries R.P."/>
            <person name="Grigoriev I.V."/>
            <person name="Machida M."/>
            <person name="Baker S.E."/>
            <person name="Andersen M.R."/>
        </authorList>
    </citation>
    <scope>NUCLEOTIDE SEQUENCE [LARGE SCALE GENOMIC DNA]</scope>
    <source>
        <strain evidence="2">CBS 121.62</strain>
    </source>
</reference>
<dbReference type="InterPro" id="IPR000073">
    <property type="entry name" value="AB_hydrolase_1"/>
</dbReference>
<dbReference type="SUPFAM" id="SSF53474">
    <property type="entry name" value="alpha/beta-Hydrolases"/>
    <property type="match status" value="1"/>
</dbReference>
<dbReference type="Pfam" id="PF12697">
    <property type="entry name" value="Abhydrolase_6"/>
    <property type="match status" value="1"/>
</dbReference>
<dbReference type="InterPro" id="IPR050228">
    <property type="entry name" value="Carboxylesterase_BioH"/>
</dbReference>
<accession>A0A5N6GPI5</accession>
<dbReference type="AlphaFoldDB" id="A0A5N6GPI5"/>
<evidence type="ECO:0000313" key="2">
    <source>
        <dbReference type="EMBL" id="KAB8243444.1"/>
    </source>
</evidence>
<dbReference type="PANTHER" id="PTHR43194">
    <property type="entry name" value="HYDROLASE ALPHA/BETA FOLD FAMILY"/>
    <property type="match status" value="1"/>
</dbReference>
<dbReference type="PANTHER" id="PTHR43194:SF2">
    <property type="entry name" value="PEROXISOMAL MEMBRANE PROTEIN LPX1"/>
    <property type="match status" value="1"/>
</dbReference>
<feature type="domain" description="AB hydrolase-1" evidence="1">
    <location>
        <begin position="194"/>
        <end position="423"/>
    </location>
</feature>
<dbReference type="Proteomes" id="UP000325434">
    <property type="component" value="Unassembled WGS sequence"/>
</dbReference>